<accession>C7R8B4</accession>
<dbReference type="Pfam" id="PF25876">
    <property type="entry name" value="HH_MFP_RND"/>
    <property type="match status" value="1"/>
</dbReference>
<evidence type="ECO:0000259" key="8">
    <source>
        <dbReference type="Pfam" id="PF25967"/>
    </source>
</evidence>
<feature type="chain" id="PRO_5002983620" evidence="4">
    <location>
        <begin position="21"/>
        <end position="374"/>
    </location>
</feature>
<organism evidence="9 10">
    <name type="scientific">Kangiella koreensis (strain DSM 16069 / JCM 12317 / KCTC 12182 / SW-125)</name>
    <dbReference type="NCBI Taxonomy" id="523791"/>
    <lineage>
        <taxon>Bacteria</taxon>
        <taxon>Pseudomonadati</taxon>
        <taxon>Pseudomonadota</taxon>
        <taxon>Gammaproteobacteria</taxon>
        <taxon>Kangiellales</taxon>
        <taxon>Kangiellaceae</taxon>
        <taxon>Kangiella</taxon>
    </lineage>
</organism>
<comment type="similarity">
    <text evidence="2">Belongs to the membrane fusion protein (MFP) (TC 8.A.1) family.</text>
</comment>
<dbReference type="eggNOG" id="COG0845">
    <property type="taxonomic scope" value="Bacteria"/>
</dbReference>
<dbReference type="NCBIfam" id="TIGR01730">
    <property type="entry name" value="RND_mfp"/>
    <property type="match status" value="1"/>
</dbReference>
<dbReference type="GO" id="GO:0005886">
    <property type="term" value="C:plasma membrane"/>
    <property type="evidence" value="ECO:0007669"/>
    <property type="project" value="TreeGrafter"/>
</dbReference>
<keyword evidence="3" id="KW-0175">Coiled coil</keyword>
<dbReference type="OrthoDB" id="9800613at2"/>
<dbReference type="InterPro" id="IPR058624">
    <property type="entry name" value="MdtA-like_HH"/>
</dbReference>
<gene>
    <name evidence="9" type="ordered locus">Kkor_2270</name>
</gene>
<evidence type="ECO:0000259" key="6">
    <source>
        <dbReference type="Pfam" id="PF25917"/>
    </source>
</evidence>
<dbReference type="Pfam" id="PF25944">
    <property type="entry name" value="Beta-barrel_RND"/>
    <property type="match status" value="1"/>
</dbReference>
<dbReference type="Gene3D" id="1.10.287.470">
    <property type="entry name" value="Helix hairpin bin"/>
    <property type="match status" value="1"/>
</dbReference>
<dbReference type="GO" id="GO:0015562">
    <property type="term" value="F:efflux transmembrane transporter activity"/>
    <property type="evidence" value="ECO:0007669"/>
    <property type="project" value="InterPro"/>
</dbReference>
<dbReference type="GO" id="GO:0046677">
    <property type="term" value="P:response to antibiotic"/>
    <property type="evidence" value="ECO:0007669"/>
    <property type="project" value="TreeGrafter"/>
</dbReference>
<keyword evidence="10" id="KW-1185">Reference proteome</keyword>
<dbReference type="GO" id="GO:0030313">
    <property type="term" value="C:cell envelope"/>
    <property type="evidence" value="ECO:0007669"/>
    <property type="project" value="UniProtKB-SubCell"/>
</dbReference>
<feature type="domain" description="Multidrug resistance protein MdtA-like barrel-sandwich hybrid" evidence="6">
    <location>
        <begin position="54"/>
        <end position="196"/>
    </location>
</feature>
<dbReference type="Proteomes" id="UP000001231">
    <property type="component" value="Chromosome"/>
</dbReference>
<dbReference type="KEGG" id="kko:Kkor_2270"/>
<dbReference type="AlphaFoldDB" id="C7R8B4"/>
<dbReference type="EMBL" id="CP001707">
    <property type="protein sequence ID" value="ACV27679.1"/>
    <property type="molecule type" value="Genomic_DNA"/>
</dbReference>
<feature type="domain" description="Multidrug resistance protein MdtA-like beta-barrel" evidence="7">
    <location>
        <begin position="202"/>
        <end position="286"/>
    </location>
</feature>
<evidence type="ECO:0000313" key="9">
    <source>
        <dbReference type="EMBL" id="ACV27679.1"/>
    </source>
</evidence>
<dbReference type="Gene3D" id="2.40.420.20">
    <property type="match status" value="1"/>
</dbReference>
<evidence type="ECO:0000259" key="5">
    <source>
        <dbReference type="Pfam" id="PF25876"/>
    </source>
</evidence>
<evidence type="ECO:0000256" key="1">
    <source>
        <dbReference type="ARBA" id="ARBA00004519"/>
    </source>
</evidence>
<dbReference type="RefSeq" id="WP_015781284.1">
    <property type="nucleotide sequence ID" value="NC_013166.1"/>
</dbReference>
<evidence type="ECO:0000313" key="10">
    <source>
        <dbReference type="Proteomes" id="UP000001231"/>
    </source>
</evidence>
<dbReference type="Gene3D" id="2.40.30.170">
    <property type="match status" value="1"/>
</dbReference>
<dbReference type="InterPro" id="IPR006143">
    <property type="entry name" value="RND_pump_MFP"/>
</dbReference>
<dbReference type="Gene3D" id="2.40.50.100">
    <property type="match status" value="1"/>
</dbReference>
<name>C7R8B4_KANKD</name>
<dbReference type="SUPFAM" id="SSF111369">
    <property type="entry name" value="HlyD-like secretion proteins"/>
    <property type="match status" value="1"/>
</dbReference>
<sequence length="374" mass="40374">MKYAVIISALLVTFTGNAMAADEAQQPVPVQVTKVTAGKTTLTENLPGRVLAIRTAEVRARVDGILEKRIFIEGQDVKKGQSLFQIDDRIMKANLAAAHADLNTAKAQQKLTKQTLKRYEQLLEQGAVSQQEFDTYQAQSLQADAQVEQAKAQLQKAQINLDYATVEAPISGRIGRALVTEGALVSASSATHLATIEQLDQVYVDFTRSATEINQLRELFANSEATDATSREVQILFADGTPYSHRGQLEFSSLSVDPDTGSVALRATVKNPDYQLLPGMFVRVKAPVADSSSLVQVPQKAVQLTGQGAVVKVIQNGKLAFQPVELGPMMGQNWVIKSGLKAGDQIITSNTQFLQPGTPVQAMSAPSNSSHTQQ</sequence>
<dbReference type="Pfam" id="PF25967">
    <property type="entry name" value="RND-MFP_C"/>
    <property type="match status" value="1"/>
</dbReference>
<proteinExistence type="inferred from homology"/>
<dbReference type="InterPro" id="IPR058626">
    <property type="entry name" value="MdtA-like_b-barrel"/>
</dbReference>
<dbReference type="HOGENOM" id="CLU_018816_2_1_6"/>
<dbReference type="FunCoup" id="C7R8B4">
    <property type="interactions" value="353"/>
</dbReference>
<evidence type="ECO:0000256" key="2">
    <source>
        <dbReference type="ARBA" id="ARBA00009477"/>
    </source>
</evidence>
<feature type="domain" description="Multidrug resistance protein MdtA-like alpha-helical hairpin" evidence="5">
    <location>
        <begin position="95"/>
        <end position="164"/>
    </location>
</feature>
<evidence type="ECO:0000256" key="3">
    <source>
        <dbReference type="SAM" id="Coils"/>
    </source>
</evidence>
<dbReference type="InterPro" id="IPR058627">
    <property type="entry name" value="MdtA-like_C"/>
</dbReference>
<feature type="domain" description="Multidrug resistance protein MdtA-like C-terminal permuted SH3" evidence="8">
    <location>
        <begin position="295"/>
        <end position="352"/>
    </location>
</feature>
<dbReference type="InterPro" id="IPR058625">
    <property type="entry name" value="MdtA-like_BSH"/>
</dbReference>
<dbReference type="STRING" id="523791.Kkor_2270"/>
<protein>
    <submittedName>
        <fullName evidence="9">Efflux transporter, RND family, MFP subunit</fullName>
    </submittedName>
</protein>
<dbReference type="PANTHER" id="PTHR30158:SF24">
    <property type="entry name" value="HLYD FAMILY SECRETION PROTEIN"/>
    <property type="match status" value="1"/>
</dbReference>
<keyword evidence="4" id="KW-0732">Signal</keyword>
<evidence type="ECO:0000259" key="7">
    <source>
        <dbReference type="Pfam" id="PF25944"/>
    </source>
</evidence>
<dbReference type="InParanoid" id="C7R8B4"/>
<comment type="subcellular location">
    <subcellularLocation>
        <location evidence="1">Cell inner membrane</location>
        <topology evidence="1">Lipid-anchor</topology>
    </subcellularLocation>
</comment>
<dbReference type="PANTHER" id="PTHR30158">
    <property type="entry name" value="ACRA/E-RELATED COMPONENT OF DRUG EFFLUX TRANSPORTER"/>
    <property type="match status" value="1"/>
</dbReference>
<feature type="coiled-coil region" evidence="3">
    <location>
        <begin position="102"/>
        <end position="167"/>
    </location>
</feature>
<evidence type="ECO:0000256" key="4">
    <source>
        <dbReference type="SAM" id="SignalP"/>
    </source>
</evidence>
<dbReference type="Pfam" id="PF25917">
    <property type="entry name" value="BSH_RND"/>
    <property type="match status" value="1"/>
</dbReference>
<reference evidence="9 10" key="1">
    <citation type="journal article" date="2009" name="Stand. Genomic Sci.">
        <title>Complete genome sequence of Kangiella koreensis type strain (SW-125).</title>
        <authorList>
            <person name="Han C."/>
            <person name="Sikorski J."/>
            <person name="Lapidus A."/>
            <person name="Nolan M."/>
            <person name="Glavina Del Rio T."/>
            <person name="Tice H."/>
            <person name="Cheng J.F."/>
            <person name="Lucas S."/>
            <person name="Chen F."/>
            <person name="Copeland A."/>
            <person name="Ivanova N."/>
            <person name="Mavromatis K."/>
            <person name="Ovchinnikova G."/>
            <person name="Pati A."/>
            <person name="Bruce D."/>
            <person name="Goodwin L."/>
            <person name="Pitluck S."/>
            <person name="Chen A."/>
            <person name="Palaniappan K."/>
            <person name="Land M."/>
            <person name="Hauser L."/>
            <person name="Chang Y.J."/>
            <person name="Jeffries C.D."/>
            <person name="Chain P."/>
            <person name="Saunders E."/>
            <person name="Brettin T."/>
            <person name="Goker M."/>
            <person name="Tindall B.J."/>
            <person name="Bristow J."/>
            <person name="Eisen J.A."/>
            <person name="Markowitz V."/>
            <person name="Hugenholtz P."/>
            <person name="Kyrpides N.C."/>
            <person name="Klenk H.P."/>
            <person name="Detter J.C."/>
        </authorList>
    </citation>
    <scope>NUCLEOTIDE SEQUENCE [LARGE SCALE GENOMIC DNA]</scope>
    <source>
        <strain evidence="10">DSM 16069 / KCTC 12182 / SW-125</strain>
    </source>
</reference>
<feature type="signal peptide" evidence="4">
    <location>
        <begin position="1"/>
        <end position="20"/>
    </location>
</feature>